<dbReference type="WBParaSite" id="RSKR_0000349700.1">
    <property type="protein sequence ID" value="RSKR_0000349700.1"/>
    <property type="gene ID" value="RSKR_0000349700"/>
</dbReference>
<evidence type="ECO:0000313" key="2">
    <source>
        <dbReference type="WBParaSite" id="RSKR_0000349700.1"/>
    </source>
</evidence>
<sequence>MPKLAVAEKNLNLDIVLFNEQTFRFKRVYKDKQMYYYGVARHRVWKIWRVNEDEIEYEVLHSFIKSNEDTDKDVFNDFFSLQEDFDPWIDEWKKDSYFKKLYENNPAMFGIRILTQDVFENLFLGLLFLKTPTQRIYAVIEKFCKVFGTRFKYQNMNFYSFPTVEHLTKLKNLKKTLTDNQFELGRNDFAELFIQVKKAGGSKFLDSLKDKDVLEARKELMQFWLVGRKSADFILLKSLKNYEVVPSCLKIKVLISDKYKLKLDTEKFVSKDVKFIYEFLNEKFDEYSGWIQNIFLTLDK</sequence>
<name>A0AC35TRU2_9BILA</name>
<dbReference type="Proteomes" id="UP000095286">
    <property type="component" value="Unplaced"/>
</dbReference>
<evidence type="ECO:0000313" key="1">
    <source>
        <dbReference type="Proteomes" id="UP000095286"/>
    </source>
</evidence>
<proteinExistence type="predicted"/>
<reference evidence="2" key="1">
    <citation type="submission" date="2016-11" db="UniProtKB">
        <authorList>
            <consortium name="WormBaseParasite"/>
        </authorList>
    </citation>
    <scope>IDENTIFICATION</scope>
    <source>
        <strain evidence="2">KR3021</strain>
    </source>
</reference>
<organism evidence="1 2">
    <name type="scientific">Rhabditophanes sp. KR3021</name>
    <dbReference type="NCBI Taxonomy" id="114890"/>
    <lineage>
        <taxon>Eukaryota</taxon>
        <taxon>Metazoa</taxon>
        <taxon>Ecdysozoa</taxon>
        <taxon>Nematoda</taxon>
        <taxon>Chromadorea</taxon>
        <taxon>Rhabditida</taxon>
        <taxon>Tylenchina</taxon>
        <taxon>Panagrolaimomorpha</taxon>
        <taxon>Strongyloidoidea</taxon>
        <taxon>Alloionematidae</taxon>
        <taxon>Rhabditophanes</taxon>
    </lineage>
</organism>
<accession>A0AC35TRU2</accession>
<protein>
    <submittedName>
        <fullName evidence="2">OGG_N domain-containing protein</fullName>
    </submittedName>
</protein>